<dbReference type="KEGG" id="mer:MMINT_18205"/>
<evidence type="ECO:0000259" key="3">
    <source>
        <dbReference type="PROSITE" id="PS50093"/>
    </source>
</evidence>
<dbReference type="SUPFAM" id="SSF49299">
    <property type="entry name" value="PKD domain"/>
    <property type="match status" value="1"/>
</dbReference>
<organism evidence="4 5">
    <name type="scientific">Methanomassiliicoccus intestinalis (strain Issoire-Mx1)</name>
    <dbReference type="NCBI Taxonomy" id="1295009"/>
    <lineage>
        <taxon>Archaea</taxon>
        <taxon>Methanobacteriati</taxon>
        <taxon>Thermoplasmatota</taxon>
        <taxon>Thermoplasmata</taxon>
        <taxon>Methanomassiliicoccales</taxon>
        <taxon>Methanomassiliicoccaceae</taxon>
        <taxon>Methanomassiliicoccus</taxon>
    </lineage>
</organism>
<dbReference type="STRING" id="1295009.MMINT_18205"/>
<keyword evidence="5" id="KW-1185">Reference proteome</keyword>
<keyword evidence="2" id="KW-0812">Transmembrane</keyword>
<dbReference type="PROSITE" id="PS50093">
    <property type="entry name" value="PKD"/>
    <property type="match status" value="1"/>
</dbReference>
<dbReference type="HOGENOM" id="CLU_424914_0_0_2"/>
<accession>R9T8Y3</accession>
<feature type="domain" description="PKD" evidence="3">
    <location>
        <begin position="69"/>
        <end position="116"/>
    </location>
</feature>
<dbReference type="SUPFAM" id="SSF49313">
    <property type="entry name" value="Cadherin-like"/>
    <property type="match status" value="1"/>
</dbReference>
<dbReference type="InterPro" id="IPR000601">
    <property type="entry name" value="PKD_dom"/>
</dbReference>
<dbReference type="Pfam" id="PF09479">
    <property type="entry name" value="Flg_new"/>
    <property type="match status" value="3"/>
</dbReference>
<dbReference type="GO" id="GO:0005509">
    <property type="term" value="F:calcium ion binding"/>
    <property type="evidence" value="ECO:0007669"/>
    <property type="project" value="InterPro"/>
</dbReference>
<dbReference type="InterPro" id="IPR015919">
    <property type="entry name" value="Cadherin-like_sf"/>
</dbReference>
<evidence type="ECO:0000256" key="2">
    <source>
        <dbReference type="SAM" id="Phobius"/>
    </source>
</evidence>
<keyword evidence="2" id="KW-1133">Transmembrane helix</keyword>
<dbReference type="NCBIfam" id="TIGR02543">
    <property type="entry name" value="List_Bact_rpt"/>
    <property type="match status" value="2"/>
</dbReference>
<dbReference type="GeneID" id="41324175"/>
<dbReference type="GO" id="GO:0016020">
    <property type="term" value="C:membrane"/>
    <property type="evidence" value="ECO:0007669"/>
    <property type="project" value="InterPro"/>
</dbReference>
<protein>
    <submittedName>
        <fullName evidence="4">Putative extracellular nuclease, surface-anchored</fullName>
    </submittedName>
</protein>
<dbReference type="InterPro" id="IPR042229">
    <property type="entry name" value="Listeria/Bacterioides_rpt_sf"/>
</dbReference>
<dbReference type="Proteomes" id="UP000014070">
    <property type="component" value="Chromosome"/>
</dbReference>
<feature type="transmembrane region" description="Helical" evidence="2">
    <location>
        <begin position="628"/>
        <end position="646"/>
    </location>
</feature>
<gene>
    <name evidence="4" type="ORF">MMINT_18205</name>
</gene>
<dbReference type="InterPro" id="IPR035986">
    <property type="entry name" value="PKD_dom_sf"/>
</dbReference>
<dbReference type="InParanoid" id="R9T8Y3"/>
<dbReference type="InterPro" id="IPR013378">
    <property type="entry name" value="InlB-like_B-rpt"/>
</dbReference>
<comment type="subcellular location">
    <subcellularLocation>
        <location evidence="1">Cell envelope</location>
    </subcellularLocation>
</comment>
<reference evidence="4 5" key="1">
    <citation type="journal article" date="2013" name="Genome Announc.">
        <title>Genome sequence of 'Candidatus Methanomassiliicoccus intestinalis' Issoire-Mx1, a third thermoplasmatales-related methanogenic archaeon from human feces.</title>
        <authorList>
            <person name="Borrel G."/>
            <person name="Harris H.M."/>
            <person name="Parisot N."/>
            <person name="Gaci N."/>
            <person name="Tottey W."/>
            <person name="Mihajlovski A."/>
            <person name="Deane J."/>
            <person name="Gribaldo S."/>
            <person name="Bardot O."/>
            <person name="Peyretaillade E."/>
            <person name="Peyret P."/>
            <person name="O'Toole P.W."/>
            <person name="Brugere J.F."/>
        </authorList>
    </citation>
    <scope>NUCLEOTIDE SEQUENCE [LARGE SCALE GENOMIC DNA]</scope>
    <source>
        <strain evidence="4 5">Issoire-Mx1</strain>
    </source>
</reference>
<sequence length="651" mass="69121">MIKKLISLLVLLLVGYLLISAGTDTSDTETNDNTLSSSVSTSVLKFPSSDPLGTASISVSDTSASVRVSGDSCLLLQWSISWGDGKSSAATTENGSSKTVGHTYSSTGNYTITVSLEVYAADGGSFIESQGSKSTSVAITQASSEPTLRITSSASKYVEAGSSFSHTFTSNISGVTFSVDLSNASWLSYNPSLKRLSGTAPSISSETSYLLSVTATSPEGQTKSQTLGVFVTVSAPETYSIIFNSNGGTGTISPLSVTYGSDVLLPSEGFTKTGHILAGWNTKSDGTGTNYSLGGSMQLIRSNQTLYAVWELAPLQITLDTDVIISAVDTATGSIDCIDNVFTATAGTVVTLPMLEYKLSDAWIQVNSGWRDAAGNALGFEYTLSADATITPVFTNYFKLTFSDPVVTVVFDSSASKYFTHKINWGDGQQSVVDNISSDQLVHRYTADADYTIVVQSTYLANSVSAQSDVTITNAGGSDVSQYTVSFDTAGGTAIADQVIADGATVIEPVQPSKVGYRFTGWYTDDLLNSKYDFNTKIHADTVIYAGWVDRSCVIVTFNSNGGSELDNLQVEIGTKITKPADPAKDGYSFIGWYLDNDLTVLFDFNTEINENTTLYAKWDETKTSGSSSMMLIILVVVLFAAFAIAKDVKK</sequence>
<keyword evidence="2" id="KW-0472">Membrane</keyword>
<dbReference type="OrthoDB" id="54194at2157"/>
<dbReference type="Gene3D" id="2.60.40.4270">
    <property type="entry name" value="Listeria-Bacteroides repeat domain"/>
    <property type="match status" value="3"/>
</dbReference>
<evidence type="ECO:0000313" key="4">
    <source>
        <dbReference type="EMBL" id="AGN27104.1"/>
    </source>
</evidence>
<dbReference type="Gene3D" id="2.60.40.10">
    <property type="entry name" value="Immunoglobulins"/>
    <property type="match status" value="1"/>
</dbReference>
<proteinExistence type="predicted"/>
<evidence type="ECO:0000256" key="1">
    <source>
        <dbReference type="ARBA" id="ARBA00004196"/>
    </source>
</evidence>
<evidence type="ECO:0000313" key="5">
    <source>
        <dbReference type="Proteomes" id="UP000014070"/>
    </source>
</evidence>
<dbReference type="InterPro" id="IPR013783">
    <property type="entry name" value="Ig-like_fold"/>
</dbReference>
<name>R9T8Y3_METII</name>
<dbReference type="EMBL" id="CP005934">
    <property type="protein sequence ID" value="AGN27104.1"/>
    <property type="molecule type" value="Genomic_DNA"/>
</dbReference>
<dbReference type="RefSeq" id="WP_020449629.1">
    <property type="nucleotide sequence ID" value="NC_021353.1"/>
</dbReference>
<dbReference type="AlphaFoldDB" id="R9T8Y3"/>